<evidence type="ECO:0000313" key="2">
    <source>
        <dbReference type="EMBL" id="SEI67402.1"/>
    </source>
</evidence>
<dbReference type="InterPro" id="IPR009492">
    <property type="entry name" value="TniQ"/>
</dbReference>
<reference evidence="2 3" key="1">
    <citation type="submission" date="2016-10" db="EMBL/GenBank/DDBJ databases">
        <authorList>
            <person name="de Groot N.N."/>
        </authorList>
    </citation>
    <scope>NUCLEOTIDE SEQUENCE [LARGE SCALE GENOMIC DNA]</scope>
    <source>
        <strain evidence="2 3">DSM 26515</strain>
    </source>
</reference>
<protein>
    <submittedName>
        <fullName evidence="2">TniQ protein</fullName>
    </submittedName>
</protein>
<sequence>MSFYFQVQPQGMGTAQVECLSSYLHRLAHAHGASYHQFMEHLRHWRLSTLGRPLSRHDSIRYNGYSREVAPLIETLQAGTGLANLAGCTLIALRDVCAGNAVGALKGTRAWCTACYRQAERHSDVVYDRLYWQIQGISRCAIHSLELSQRCGACGAAQRNNSGKTALSLCERCGESLAVDFGRFAPVIKHDAVGPQAEALLAYTSSSPSSRFRLAQLGEFTNTLLTLYPRRVLVEHFGELFHKRYYTLRLQLGTLLDLAAKLNTSIVDILTDGSRAASQMAIPFDLPARRDSVLRPRSDKEKRKRALELLEEATTRGPPYPTLASIIALADIGRWSAFYRRKDAFAAYGALRREHAASVRKMLARRIIRLAKTSSAVRALPTDKARHKWLAEKTGASICVVRKVMCAERRRNLHRPDATKV</sequence>
<dbReference type="EMBL" id="FNYC01000002">
    <property type="protein sequence ID" value="SEI67402.1"/>
    <property type="molecule type" value="Genomic_DNA"/>
</dbReference>
<evidence type="ECO:0000259" key="1">
    <source>
        <dbReference type="Pfam" id="PF06527"/>
    </source>
</evidence>
<organism evidence="2 3">
    <name type="scientific">Frateuria terrea</name>
    <dbReference type="NCBI Taxonomy" id="529704"/>
    <lineage>
        <taxon>Bacteria</taxon>
        <taxon>Pseudomonadati</taxon>
        <taxon>Pseudomonadota</taxon>
        <taxon>Gammaproteobacteria</taxon>
        <taxon>Lysobacterales</taxon>
        <taxon>Rhodanobacteraceae</taxon>
        <taxon>Frateuria</taxon>
    </lineage>
</organism>
<dbReference type="Proteomes" id="UP000199420">
    <property type="component" value="Unassembled WGS sequence"/>
</dbReference>
<name>A0A1H6SUY3_9GAMM</name>
<dbReference type="Pfam" id="PF06527">
    <property type="entry name" value="TniQ"/>
    <property type="match status" value="1"/>
</dbReference>
<feature type="domain" description="TniQ" evidence="1">
    <location>
        <begin position="12"/>
        <end position="147"/>
    </location>
</feature>
<proteinExistence type="predicted"/>
<dbReference type="AlphaFoldDB" id="A0A1H6SUY3"/>
<evidence type="ECO:0000313" key="3">
    <source>
        <dbReference type="Proteomes" id="UP000199420"/>
    </source>
</evidence>
<dbReference type="STRING" id="529704.SAMN02927913_1335"/>
<gene>
    <name evidence="2" type="ORF">SAMN04487997_1420</name>
</gene>
<accession>A0A1H6SUY3</accession>
<dbReference type="OrthoDB" id="6052221at2"/>
<keyword evidence="3" id="KW-1185">Reference proteome</keyword>